<accession>A0A330LK53</accession>
<reference evidence="2" key="1">
    <citation type="submission" date="2018-05" db="EMBL/GenBank/DDBJ databases">
        <authorList>
            <person name="Cea G.-C."/>
            <person name="William W."/>
        </authorList>
    </citation>
    <scope>NUCLEOTIDE SEQUENCE [LARGE SCALE GENOMIC DNA]</scope>
    <source>
        <strain evidence="2">DB21MT 5</strain>
    </source>
</reference>
<evidence type="ECO:0000313" key="1">
    <source>
        <dbReference type="EMBL" id="SQD77093.1"/>
    </source>
</evidence>
<sequence length="26" mass="2932">MPDAEAPAIAMITQELDVLFINKMIR</sequence>
<dbReference type="EMBL" id="LS483250">
    <property type="protein sequence ID" value="SQD77093.1"/>
    <property type="molecule type" value="Genomic_DNA"/>
</dbReference>
<dbReference type="KEGG" id="mya:MORIYA_0615"/>
<organism evidence="1 2">
    <name type="scientific">Moritella yayanosii</name>
    <dbReference type="NCBI Taxonomy" id="69539"/>
    <lineage>
        <taxon>Bacteria</taxon>
        <taxon>Pseudomonadati</taxon>
        <taxon>Pseudomonadota</taxon>
        <taxon>Gammaproteobacteria</taxon>
        <taxon>Alteromonadales</taxon>
        <taxon>Moritellaceae</taxon>
        <taxon>Moritella</taxon>
    </lineage>
</organism>
<name>A0A330LK53_9GAMM</name>
<proteinExistence type="predicted"/>
<evidence type="ECO:0000313" key="2">
    <source>
        <dbReference type="Proteomes" id="UP000250163"/>
    </source>
</evidence>
<dbReference type="Proteomes" id="UP000250163">
    <property type="component" value="Chromosome MORIYA"/>
</dbReference>
<protein>
    <submittedName>
        <fullName evidence="1">Uncharacterized protein</fullName>
    </submittedName>
</protein>
<keyword evidence="2" id="KW-1185">Reference proteome</keyword>
<gene>
    <name evidence="1" type="ORF">MORIYA_0615</name>
</gene>
<dbReference type="AlphaFoldDB" id="A0A330LK53"/>